<keyword evidence="2" id="KW-0808">Transferase</keyword>
<organism evidence="2">
    <name type="scientific">Thermosulfidibacter takaii</name>
    <dbReference type="NCBI Taxonomy" id="412593"/>
    <lineage>
        <taxon>Bacteria</taxon>
        <taxon>Pseudomonadati</taxon>
        <taxon>Thermosulfidibacterota</taxon>
        <taxon>Thermosulfidibacteria</taxon>
        <taxon>Thermosulfidibacterales</taxon>
        <taxon>Thermosulfidibacteraceae</taxon>
    </lineage>
</organism>
<evidence type="ECO:0000313" key="2">
    <source>
        <dbReference type="EMBL" id="HDD53622.1"/>
    </source>
</evidence>
<accession>A0A7C0U713</accession>
<name>A0A7C0U713_9BACT</name>
<gene>
    <name evidence="2" type="ORF">ENF32_06110</name>
</gene>
<dbReference type="EMBL" id="DQWS01000229">
    <property type="protein sequence ID" value="HDD53622.1"/>
    <property type="molecule type" value="Genomic_DNA"/>
</dbReference>
<proteinExistence type="predicted"/>
<protein>
    <submittedName>
        <fullName evidence="2">Serine kinase</fullName>
    </submittedName>
</protein>
<sequence length="112" mass="12348">MRLKDIIEGLGLKVLAQGDVDREVNWAYTSDLLSDVMAGAQPGDLWLTIQKHMNIVAVAKLKDLTGIVLAKGIRPSEEVVAKAEKEGIPLLISEYPLFEVCGRLYELLKEEG</sequence>
<keyword evidence="2" id="KW-0418">Kinase</keyword>
<dbReference type="SUPFAM" id="SSF75138">
    <property type="entry name" value="HprK N-terminal domain-like"/>
    <property type="match status" value="1"/>
</dbReference>
<dbReference type="AlphaFoldDB" id="A0A7C0U713"/>
<dbReference type="Proteomes" id="UP000885690">
    <property type="component" value="Unassembled WGS sequence"/>
</dbReference>
<reference evidence="2" key="1">
    <citation type="journal article" date="2020" name="mSystems">
        <title>Genome- and Community-Level Interaction Insights into Carbon Utilization and Element Cycling Functions of Hydrothermarchaeota in Hydrothermal Sediment.</title>
        <authorList>
            <person name="Zhou Z."/>
            <person name="Liu Y."/>
            <person name="Xu W."/>
            <person name="Pan J."/>
            <person name="Luo Z.H."/>
            <person name="Li M."/>
        </authorList>
    </citation>
    <scope>NUCLEOTIDE SEQUENCE [LARGE SCALE GENOMIC DNA]</scope>
    <source>
        <strain evidence="2">HyVt-115</strain>
    </source>
</reference>
<dbReference type="GO" id="GO:0016301">
    <property type="term" value="F:kinase activity"/>
    <property type="evidence" value="ECO:0007669"/>
    <property type="project" value="UniProtKB-KW"/>
</dbReference>
<evidence type="ECO:0000256" key="1">
    <source>
        <dbReference type="ARBA" id="ARBA00011643"/>
    </source>
</evidence>
<dbReference type="Gene3D" id="3.40.1390.20">
    <property type="entry name" value="HprK N-terminal domain-like"/>
    <property type="match status" value="1"/>
</dbReference>
<comment type="subunit">
    <text evidence="1">Homohexamer.</text>
</comment>
<dbReference type="InterPro" id="IPR028979">
    <property type="entry name" value="Ser_kin/Pase_Hpr-like_N_sf"/>
</dbReference>
<comment type="caution">
    <text evidence="2">The sequence shown here is derived from an EMBL/GenBank/DDBJ whole genome shotgun (WGS) entry which is preliminary data.</text>
</comment>